<dbReference type="SUPFAM" id="SSF52047">
    <property type="entry name" value="RNI-like"/>
    <property type="match status" value="1"/>
</dbReference>
<dbReference type="Gene3D" id="3.80.10.10">
    <property type="entry name" value="Ribonuclease Inhibitor"/>
    <property type="match status" value="1"/>
</dbReference>
<gene>
    <name evidence="1" type="ORF">MBJ925_LOCUS2508</name>
</gene>
<comment type="caution">
    <text evidence="1">The sequence shown here is derived from an EMBL/GenBank/DDBJ whole genome shotgun (WGS) entry which is preliminary data.</text>
</comment>
<evidence type="ECO:0008006" key="3">
    <source>
        <dbReference type="Google" id="ProtNLM"/>
    </source>
</evidence>
<dbReference type="AlphaFoldDB" id="A0A816KT65"/>
<evidence type="ECO:0000313" key="2">
    <source>
        <dbReference type="Proteomes" id="UP000663824"/>
    </source>
</evidence>
<protein>
    <recommendedName>
        <fullName evidence="3">F-box domain-containing protein</fullName>
    </recommendedName>
</protein>
<reference evidence="1" key="1">
    <citation type="submission" date="2021-02" db="EMBL/GenBank/DDBJ databases">
        <authorList>
            <person name="Nowell W R."/>
        </authorList>
    </citation>
    <scope>NUCLEOTIDE SEQUENCE</scope>
</reference>
<dbReference type="EMBL" id="CAJNRE010000160">
    <property type="protein sequence ID" value="CAF1922992.1"/>
    <property type="molecule type" value="Genomic_DNA"/>
</dbReference>
<name>A0A816KT65_9BILA</name>
<dbReference type="Proteomes" id="UP000663824">
    <property type="component" value="Unassembled WGS sequence"/>
</dbReference>
<proteinExistence type="predicted"/>
<organism evidence="1 2">
    <name type="scientific">Rotaria magnacalcarata</name>
    <dbReference type="NCBI Taxonomy" id="392030"/>
    <lineage>
        <taxon>Eukaryota</taxon>
        <taxon>Metazoa</taxon>
        <taxon>Spiralia</taxon>
        <taxon>Gnathifera</taxon>
        <taxon>Rotifera</taxon>
        <taxon>Eurotatoria</taxon>
        <taxon>Bdelloidea</taxon>
        <taxon>Philodinida</taxon>
        <taxon>Philodinidae</taxon>
        <taxon>Rotaria</taxon>
    </lineage>
</organism>
<evidence type="ECO:0000313" key="1">
    <source>
        <dbReference type="EMBL" id="CAF1922992.1"/>
    </source>
</evidence>
<sequence>MLPSKFEKLPDEIILEICLYLRPFEIINEFGQLNTRLNRTISQFRRNADIHHLTLDQYQRWYWHLLPDTAEYIISLVLSNWNSPGQIYRFNKSTENYTSLYNLLPNLKQLRLIDFSNEDIDILPKLAMIDKISIDIDGLKPLLQTTKHLLDYYLFCACFSFKEIRLWVGEGGIRLQHSAKLRVNPCLEQLTIVVANVDDLILLFKRAPNLIKLYVEISTFSSSKSYEYVTYAAMLKKLTDFHVQTNNQKALTFEGLFIIMIHIPTIKRLSLDIETYDIDYGDGLCWVLLISRLPNLKSLCFRIRIWIGTGIKSIDINPFIESFERANLPVVCYADKRVIYIDTIPYDMHEFKTNMCVTTSPTVKYAKTTDEELYQRRAHGVQSLLLCARHEQTPIDNWLYVLNRFPYIRALDLMAVNIIDQTNLNEQLRLPPLDLMAVNIIDQTNLNEQLRLPRLIALRYVRSTRCEINIPFFLLLVTNNNVTPILRALTVMYGDIIHLCKRLSNFTSHRLQELWLFGSDTDGRIIVKDIDLLLSAFPNLHHLSFVMQSSRCLNRNLENIIEMILLTLPNLISFRLICRRGSLQLPILSDNDKRKTWIRRVCGLNDNEEICWVINKKEISIWK</sequence>
<dbReference type="InterPro" id="IPR032675">
    <property type="entry name" value="LRR_dom_sf"/>
</dbReference>
<accession>A0A816KT65</accession>